<evidence type="ECO:0000256" key="5">
    <source>
        <dbReference type="ARBA" id="ARBA00023242"/>
    </source>
</evidence>
<gene>
    <name evidence="8" type="ORF">ALMOND_2B010135</name>
</gene>
<dbReference type="GO" id="GO:0005634">
    <property type="term" value="C:nucleus"/>
    <property type="evidence" value="ECO:0007669"/>
    <property type="project" value="UniProtKB-SubCell"/>
</dbReference>
<evidence type="ECO:0000256" key="6">
    <source>
        <dbReference type="SAM" id="MobiDB-lite"/>
    </source>
</evidence>
<evidence type="ECO:0000256" key="3">
    <source>
        <dbReference type="ARBA" id="ARBA00023125"/>
    </source>
</evidence>
<dbReference type="InterPro" id="IPR036093">
    <property type="entry name" value="NAC_dom_sf"/>
</dbReference>
<evidence type="ECO:0000313" key="9">
    <source>
        <dbReference type="Proteomes" id="UP000327085"/>
    </source>
</evidence>
<organism evidence="8 9">
    <name type="scientific">Prunus dulcis</name>
    <name type="common">Almond</name>
    <name type="synonym">Amygdalus dulcis</name>
    <dbReference type="NCBI Taxonomy" id="3755"/>
    <lineage>
        <taxon>Eukaryota</taxon>
        <taxon>Viridiplantae</taxon>
        <taxon>Streptophyta</taxon>
        <taxon>Embryophyta</taxon>
        <taxon>Tracheophyta</taxon>
        <taxon>Spermatophyta</taxon>
        <taxon>Magnoliopsida</taxon>
        <taxon>eudicotyledons</taxon>
        <taxon>Gunneridae</taxon>
        <taxon>Pentapetalae</taxon>
        <taxon>rosids</taxon>
        <taxon>fabids</taxon>
        <taxon>Rosales</taxon>
        <taxon>Rosaceae</taxon>
        <taxon>Amygdaloideae</taxon>
        <taxon>Amygdaleae</taxon>
        <taxon>Prunus</taxon>
    </lineage>
</organism>
<dbReference type="OMA" id="LKRINYC"/>
<evidence type="ECO:0000256" key="4">
    <source>
        <dbReference type="ARBA" id="ARBA00023163"/>
    </source>
</evidence>
<dbReference type="Proteomes" id="UP000327085">
    <property type="component" value="Chromosome 6"/>
</dbReference>
<dbReference type="InParanoid" id="A0A5E4FVA1"/>
<proteinExistence type="predicted"/>
<evidence type="ECO:0000256" key="1">
    <source>
        <dbReference type="ARBA" id="ARBA00004123"/>
    </source>
</evidence>
<evidence type="ECO:0000256" key="2">
    <source>
        <dbReference type="ARBA" id="ARBA00023015"/>
    </source>
</evidence>
<protein>
    <submittedName>
        <fullName evidence="8">PREDICTED: NAC</fullName>
    </submittedName>
</protein>
<dbReference type="Gramene" id="VVA31230">
    <property type="protein sequence ID" value="VVA31230"/>
    <property type="gene ID" value="Prudul26B010135"/>
</dbReference>
<dbReference type="Gene3D" id="2.170.150.80">
    <property type="entry name" value="NAC domain"/>
    <property type="match status" value="1"/>
</dbReference>
<reference evidence="9" key="1">
    <citation type="journal article" date="2020" name="Plant J.">
        <title>Transposons played a major role in the diversification between the closely related almond and peach genomes: results from the almond genome sequence.</title>
        <authorList>
            <person name="Alioto T."/>
            <person name="Alexiou K.G."/>
            <person name="Bardil A."/>
            <person name="Barteri F."/>
            <person name="Castanera R."/>
            <person name="Cruz F."/>
            <person name="Dhingra A."/>
            <person name="Duval H."/>
            <person name="Fernandez I Marti A."/>
            <person name="Frias L."/>
            <person name="Galan B."/>
            <person name="Garcia J.L."/>
            <person name="Howad W."/>
            <person name="Gomez-Garrido J."/>
            <person name="Gut M."/>
            <person name="Julca I."/>
            <person name="Morata J."/>
            <person name="Puigdomenech P."/>
            <person name="Ribeca P."/>
            <person name="Rubio Cabetas M.J."/>
            <person name="Vlasova A."/>
            <person name="Wirthensohn M."/>
            <person name="Garcia-Mas J."/>
            <person name="Gabaldon T."/>
            <person name="Casacuberta J.M."/>
            <person name="Arus P."/>
        </authorList>
    </citation>
    <scope>NUCLEOTIDE SEQUENCE [LARGE SCALE GENOMIC DNA]</scope>
    <source>
        <strain evidence="9">cv. Texas</strain>
    </source>
</reference>
<name>A0A5E4FVA1_PRUDU</name>
<dbReference type="GO" id="GO:0003677">
    <property type="term" value="F:DNA binding"/>
    <property type="evidence" value="ECO:0007669"/>
    <property type="project" value="UniProtKB-KW"/>
</dbReference>
<dbReference type="Pfam" id="PF02365">
    <property type="entry name" value="NAM"/>
    <property type="match status" value="1"/>
</dbReference>
<keyword evidence="3" id="KW-0238">DNA-binding</keyword>
<evidence type="ECO:0000313" key="8">
    <source>
        <dbReference type="EMBL" id="VVA31230.1"/>
    </source>
</evidence>
<comment type="subcellular location">
    <subcellularLocation>
        <location evidence="1">Nucleus</location>
    </subcellularLocation>
</comment>
<feature type="compositionally biased region" description="Polar residues" evidence="6">
    <location>
        <begin position="199"/>
        <end position="213"/>
    </location>
</feature>
<feature type="region of interest" description="Disordered" evidence="6">
    <location>
        <begin position="187"/>
        <end position="216"/>
    </location>
</feature>
<keyword evidence="5" id="KW-0539">Nucleus</keyword>
<feature type="domain" description="NAC" evidence="7">
    <location>
        <begin position="7"/>
        <end position="159"/>
    </location>
</feature>
<accession>A0A5E4FVA1</accession>
<dbReference type="PROSITE" id="PS51005">
    <property type="entry name" value="NAC"/>
    <property type="match status" value="1"/>
</dbReference>
<dbReference type="PANTHER" id="PTHR31989">
    <property type="entry name" value="NAC DOMAIN-CONTAINING PROTEIN 82-RELATED"/>
    <property type="match status" value="1"/>
</dbReference>
<sequence>MANSRNVSLAFHFHPTDQEIIRSILYKMVIGREPLNPSYHGIVHDEDLFGTKEPWKIWEDYGRDQLHDQDLYFLCQLKRINYCSSRTHRRIGREGTWSQRVAPKLIYDGNPNPIGSIRKLRYKNPKSEHNAEWFLDEYSLFVGDEGPGFDFVVCRLRKNHNKINGYFLLAAKSHNVKQGLTIKLIHRDSPESPTPLPTQPHTSTNNSKTQFSSYPKLACRPSTSNPKLILLSIMFNNRILC</sequence>
<dbReference type="AlphaFoldDB" id="A0A5E4FVA1"/>
<dbReference type="InterPro" id="IPR003441">
    <property type="entry name" value="NAC-dom"/>
</dbReference>
<keyword evidence="4" id="KW-0804">Transcription</keyword>
<dbReference type="EMBL" id="CABIKO010000209">
    <property type="protein sequence ID" value="VVA31230.1"/>
    <property type="molecule type" value="Genomic_DNA"/>
</dbReference>
<keyword evidence="2" id="KW-0805">Transcription regulation</keyword>
<evidence type="ECO:0000259" key="7">
    <source>
        <dbReference type="PROSITE" id="PS51005"/>
    </source>
</evidence>
<dbReference type="SUPFAM" id="SSF101941">
    <property type="entry name" value="NAC domain"/>
    <property type="match status" value="1"/>
</dbReference>
<dbReference type="GO" id="GO:0006355">
    <property type="term" value="P:regulation of DNA-templated transcription"/>
    <property type="evidence" value="ECO:0007669"/>
    <property type="project" value="InterPro"/>
</dbReference>